<dbReference type="GO" id="GO:0016787">
    <property type="term" value="F:hydrolase activity"/>
    <property type="evidence" value="ECO:0007669"/>
    <property type="project" value="UniProtKB-KW"/>
</dbReference>
<dbReference type="AlphaFoldDB" id="A0A2P2MFJ0"/>
<sequence length="88" mass="10275">MLHERIICIPAKRLCQLFCSYTGITVLKLIKQTLQSQRNAPRRHIILSCWHMIHSLSEVWNMVQCLKERIHVTSSSLVLKSNITCLLF</sequence>
<accession>A0A2P2MFJ0</accession>
<evidence type="ECO:0000313" key="1">
    <source>
        <dbReference type="EMBL" id="MBX29025.1"/>
    </source>
</evidence>
<name>A0A2P2MFJ0_RHIMU</name>
<dbReference type="EMBL" id="GGEC01048541">
    <property type="protein sequence ID" value="MBX29025.1"/>
    <property type="molecule type" value="Transcribed_RNA"/>
</dbReference>
<protein>
    <submittedName>
        <fullName evidence="1">Ubiquitin carboxyl-terminal hydrolase 12-like isoform X10</fullName>
    </submittedName>
</protein>
<organism evidence="1">
    <name type="scientific">Rhizophora mucronata</name>
    <name type="common">Asiatic mangrove</name>
    <dbReference type="NCBI Taxonomy" id="61149"/>
    <lineage>
        <taxon>Eukaryota</taxon>
        <taxon>Viridiplantae</taxon>
        <taxon>Streptophyta</taxon>
        <taxon>Embryophyta</taxon>
        <taxon>Tracheophyta</taxon>
        <taxon>Spermatophyta</taxon>
        <taxon>Magnoliopsida</taxon>
        <taxon>eudicotyledons</taxon>
        <taxon>Gunneridae</taxon>
        <taxon>Pentapetalae</taxon>
        <taxon>rosids</taxon>
        <taxon>fabids</taxon>
        <taxon>Malpighiales</taxon>
        <taxon>Rhizophoraceae</taxon>
        <taxon>Rhizophora</taxon>
    </lineage>
</organism>
<reference evidence="1" key="1">
    <citation type="submission" date="2018-02" db="EMBL/GenBank/DDBJ databases">
        <title>Rhizophora mucronata_Transcriptome.</title>
        <authorList>
            <person name="Meera S.P."/>
            <person name="Sreeshan A."/>
            <person name="Augustine A."/>
        </authorList>
    </citation>
    <scope>NUCLEOTIDE SEQUENCE</scope>
    <source>
        <tissue evidence="1">Leaf</tissue>
    </source>
</reference>
<proteinExistence type="predicted"/>
<keyword evidence="1" id="KW-0378">Hydrolase</keyword>